<dbReference type="InterPro" id="IPR036291">
    <property type="entry name" value="NAD(P)-bd_dom_sf"/>
</dbReference>
<dbReference type="InterPro" id="IPR000073">
    <property type="entry name" value="AB_hydrolase_1"/>
</dbReference>
<dbReference type="PROSITE" id="PS00061">
    <property type="entry name" value="ADH_SHORT"/>
    <property type="match status" value="1"/>
</dbReference>
<dbReference type="GO" id="GO:0016491">
    <property type="term" value="F:oxidoreductase activity"/>
    <property type="evidence" value="ECO:0007669"/>
    <property type="project" value="UniProtKB-KW"/>
</dbReference>
<accession>A0A1X2LXK3</accession>
<dbReference type="RefSeq" id="WP_085324276.1">
    <property type="nucleotide sequence ID" value="NZ_NCXP01000005.1"/>
</dbReference>
<evidence type="ECO:0000259" key="3">
    <source>
        <dbReference type="Pfam" id="PF00561"/>
    </source>
</evidence>
<dbReference type="PANTHER" id="PTHR43391">
    <property type="entry name" value="RETINOL DEHYDROGENASE-RELATED"/>
    <property type="match status" value="1"/>
</dbReference>
<dbReference type="Pfam" id="PF00106">
    <property type="entry name" value="adh_short"/>
    <property type="match status" value="1"/>
</dbReference>
<dbReference type="Pfam" id="PF00561">
    <property type="entry name" value="Abhydrolase_1"/>
    <property type="match status" value="1"/>
</dbReference>
<dbReference type="PRINTS" id="PR00081">
    <property type="entry name" value="GDHRDH"/>
</dbReference>
<dbReference type="EMBL" id="NCXP01000005">
    <property type="protein sequence ID" value="OSC41824.1"/>
    <property type="molecule type" value="Genomic_DNA"/>
</dbReference>
<dbReference type="PRINTS" id="PR00080">
    <property type="entry name" value="SDRFAMILY"/>
</dbReference>
<dbReference type="InterPro" id="IPR020904">
    <property type="entry name" value="Sc_DH/Rdtase_CS"/>
</dbReference>
<evidence type="ECO:0000256" key="1">
    <source>
        <dbReference type="ARBA" id="ARBA00006484"/>
    </source>
</evidence>
<dbReference type="NCBIfam" id="NF004514">
    <property type="entry name" value="PRK05855.1"/>
    <property type="match status" value="1"/>
</dbReference>
<comment type="caution">
    <text evidence="4">The sequence shown here is derived from an EMBL/GenBank/DDBJ whole genome shotgun (WGS) entry which is preliminary data.</text>
</comment>
<dbReference type="Gene3D" id="3.40.50.1820">
    <property type="entry name" value="alpha/beta hydrolase"/>
    <property type="match status" value="1"/>
</dbReference>
<dbReference type="Proteomes" id="UP000193247">
    <property type="component" value="Unassembled WGS sequence"/>
</dbReference>
<name>A0A1X2LXK3_9MYCO</name>
<evidence type="ECO:0000313" key="4">
    <source>
        <dbReference type="EMBL" id="OSC41824.1"/>
    </source>
</evidence>
<organism evidence="4 5">
    <name type="scientific">Mycobacterium decipiens</name>
    <dbReference type="NCBI Taxonomy" id="1430326"/>
    <lineage>
        <taxon>Bacteria</taxon>
        <taxon>Bacillati</taxon>
        <taxon>Actinomycetota</taxon>
        <taxon>Actinomycetes</taxon>
        <taxon>Mycobacteriales</taxon>
        <taxon>Mycobacteriaceae</taxon>
        <taxon>Mycobacterium</taxon>
    </lineage>
</organism>
<dbReference type="CDD" id="cd05233">
    <property type="entry name" value="SDR_c"/>
    <property type="match status" value="1"/>
</dbReference>
<comment type="similarity">
    <text evidence="1">Belongs to the short-chain dehydrogenases/reductases (SDR) family.</text>
</comment>
<dbReference type="FunFam" id="3.40.50.720:FF:000084">
    <property type="entry name" value="Short-chain dehydrogenase reductase"/>
    <property type="match status" value="1"/>
</dbReference>
<dbReference type="PANTHER" id="PTHR43391:SF12">
    <property type="entry name" value="OXIDOREDUCTASE EPHD-RELATED"/>
    <property type="match status" value="1"/>
</dbReference>
<reference evidence="4 5" key="1">
    <citation type="submission" date="2017-04" db="EMBL/GenBank/DDBJ databases">
        <title>The new phylogeny of genus Mycobacterium.</title>
        <authorList>
            <person name="Tortoli E."/>
            <person name="Trovato A."/>
            <person name="Cirillo D.M."/>
        </authorList>
    </citation>
    <scope>NUCLEOTIDE SEQUENCE [LARGE SCALE GENOMIC DNA]</scope>
    <source>
        <strain evidence="4 5">TBL 1200985</strain>
    </source>
</reference>
<sequence>MPATQQISQGFVDSPDGVRLAVYEEGNPEGPTVVLVHGFPDSHVLWDGVVPRLADRFRIVRYDNRGVGGSSVPKPVSAYTMAHFADDFAAIIGELSPGEPVHVLAHDWGSVGVWEYLTRPGASDRVASFTSVSGPSQDHLVNYVYGGLRRPWRPRTFVRSISQALRLSYMALFSIPVLTPLLLRVALSSAAVRRNMVDNIPAHQIHHSNKLASDAAHAVKTYPANYFRAFSGKRRRSGAIQIVDVPVQLIVNTNDPYVRPYGYDETARWVPRLWRRDIRAGHFSPMSHPQVMAAAVHDFADLAEGRPPSRALLRAQIGRPRGYFGDTLVAVTGAGSGIGRETAIAFAADGAEVVISDIDEATVKDTAAEIAARGGVAHAYVLDVSDPDAVEAFAERVSAEHGIPDIVVNNAGIGQAGRFLDTPAEQFNRVLDVNLGGVVNGCRAFGRRLVERGTGGHIVNVSSMAAYAPLQSLSAYCTSKAATYMFSDCLRAELDAAGVGLTTVCPGVINTNIIATTGFHAPGKDDEKVDGRRGQLDRMFALRRYGPDKVADAIVSAVKKNKPIRPVAPEAYALYGVSRVLPQALRSTARMRVI</sequence>
<evidence type="ECO:0000313" key="5">
    <source>
        <dbReference type="Proteomes" id="UP000193247"/>
    </source>
</evidence>
<keyword evidence="2" id="KW-0560">Oxidoreductase</keyword>
<dbReference type="Gene3D" id="3.40.50.720">
    <property type="entry name" value="NAD(P)-binding Rossmann-like Domain"/>
    <property type="match status" value="1"/>
</dbReference>
<keyword evidence="5" id="KW-1185">Reference proteome</keyword>
<gene>
    <name evidence="4" type="ORF">B8W66_06800</name>
</gene>
<dbReference type="OrthoDB" id="4220752at2"/>
<proteinExistence type="inferred from homology"/>
<dbReference type="SUPFAM" id="SSF53474">
    <property type="entry name" value="alpha/beta-Hydrolases"/>
    <property type="match status" value="1"/>
</dbReference>
<dbReference type="AlphaFoldDB" id="A0A1X2LXK3"/>
<dbReference type="STRING" id="1430326.B8W66_06800"/>
<dbReference type="SUPFAM" id="SSF51735">
    <property type="entry name" value="NAD(P)-binding Rossmann-fold domains"/>
    <property type="match status" value="1"/>
</dbReference>
<dbReference type="InterPro" id="IPR002347">
    <property type="entry name" value="SDR_fam"/>
</dbReference>
<evidence type="ECO:0000256" key="2">
    <source>
        <dbReference type="ARBA" id="ARBA00023002"/>
    </source>
</evidence>
<protein>
    <submittedName>
        <fullName evidence="4">Short chain dehydrogenase</fullName>
    </submittedName>
</protein>
<feature type="domain" description="AB hydrolase-1" evidence="3">
    <location>
        <begin position="31"/>
        <end position="289"/>
    </location>
</feature>
<dbReference type="InterPro" id="IPR029058">
    <property type="entry name" value="AB_hydrolase_fold"/>
</dbReference>